<dbReference type="InterPro" id="IPR009057">
    <property type="entry name" value="Homeodomain-like_sf"/>
</dbReference>
<dbReference type="SUPFAM" id="SSF52540">
    <property type="entry name" value="P-loop containing nucleoside triphosphate hydrolases"/>
    <property type="match status" value="1"/>
</dbReference>
<dbReference type="InterPro" id="IPR013767">
    <property type="entry name" value="PAS_fold"/>
</dbReference>
<dbReference type="PROSITE" id="PS00688">
    <property type="entry name" value="SIGMA54_INTERACT_3"/>
    <property type="match status" value="1"/>
</dbReference>
<evidence type="ECO:0000256" key="2">
    <source>
        <dbReference type="ARBA" id="ARBA00022840"/>
    </source>
</evidence>
<dbReference type="Pfam" id="PF00989">
    <property type="entry name" value="PAS"/>
    <property type="match status" value="1"/>
</dbReference>
<dbReference type="PROSITE" id="PS00675">
    <property type="entry name" value="SIGMA54_INTERACT_1"/>
    <property type="match status" value="1"/>
</dbReference>
<keyword evidence="5" id="KW-0804">Transcription</keyword>
<dbReference type="Gene3D" id="1.10.8.60">
    <property type="match status" value="1"/>
</dbReference>
<dbReference type="SUPFAM" id="SSF55785">
    <property type="entry name" value="PYP-like sensor domain (PAS domain)"/>
    <property type="match status" value="1"/>
</dbReference>
<keyword evidence="3" id="KW-0805">Transcription regulation</keyword>
<dbReference type="PROSITE" id="PS50045">
    <property type="entry name" value="SIGMA54_INTERACT_4"/>
    <property type="match status" value="1"/>
</dbReference>
<dbReference type="FunFam" id="3.40.50.300:FF:000006">
    <property type="entry name" value="DNA-binding transcriptional regulator NtrC"/>
    <property type="match status" value="1"/>
</dbReference>
<comment type="caution">
    <text evidence="8">The sequence shown here is derived from an EMBL/GenBank/DDBJ whole genome shotgun (WGS) entry which is preliminary data.</text>
</comment>
<dbReference type="STRING" id="1838280.A6M21_03465"/>
<dbReference type="InterPro" id="IPR058031">
    <property type="entry name" value="AAA_lid_NorR"/>
</dbReference>
<protein>
    <submittedName>
        <fullName evidence="8">Uncharacterized protein</fullName>
    </submittedName>
</protein>
<dbReference type="InterPro" id="IPR025944">
    <property type="entry name" value="Sigma_54_int_dom_CS"/>
</dbReference>
<evidence type="ECO:0000256" key="1">
    <source>
        <dbReference type="ARBA" id="ARBA00022741"/>
    </source>
</evidence>
<dbReference type="InterPro" id="IPR035965">
    <property type="entry name" value="PAS-like_dom_sf"/>
</dbReference>
<keyword evidence="9" id="KW-1185">Reference proteome</keyword>
<dbReference type="GO" id="GO:0043565">
    <property type="term" value="F:sequence-specific DNA binding"/>
    <property type="evidence" value="ECO:0007669"/>
    <property type="project" value="InterPro"/>
</dbReference>
<reference evidence="8 9" key="1">
    <citation type="submission" date="2016-04" db="EMBL/GenBank/DDBJ databases">
        <authorList>
            <person name="Evans L.H."/>
            <person name="Alamgir A."/>
            <person name="Owens N."/>
            <person name="Weber N.D."/>
            <person name="Virtaneva K."/>
            <person name="Barbian K."/>
            <person name="Babar A."/>
            <person name="Rosenke K."/>
        </authorList>
    </citation>
    <scope>NUCLEOTIDE SEQUENCE [LARGE SCALE GENOMIC DNA]</scope>
    <source>
        <strain evidence="8 9">LMa1</strain>
    </source>
</reference>
<dbReference type="RefSeq" id="WP_066666291.1">
    <property type="nucleotide sequence ID" value="NZ_LYVF01000013.1"/>
</dbReference>
<dbReference type="InterPro" id="IPR003593">
    <property type="entry name" value="AAA+_ATPase"/>
</dbReference>
<evidence type="ECO:0000259" key="6">
    <source>
        <dbReference type="PROSITE" id="PS50045"/>
    </source>
</evidence>
<sequence length="584" mass="65927">MIDLLNIKEPIQQIANVISTVVNVDVEVINLDYVRVAGTGQYAQNIGRKINSNYVYRKVITDKLDVLLPNLREHEFCLPCPHKDKCRECAELCTPIMLDHEIIGVFGLIAFDETQRSVLIRHTKDLLAFIKQMGSMIVSKIKEEEYINQIRVARDQLLVIMNSVNEGILAIDNAGKITHVNEFAGTMLNLKSQKLLNRPIDEILSDSHLFDVITSGEGYTNKEIYDFRLKKQFLSTARPIISHHRIIGAVATFRPLEEVKQLLLDYTEQRMDVTINTLIGNSDIMADLRRKVLQFAGSTSTVLIRGESGTGKELIARAIHSASPRKNKPFIAINCSAIPDALLESELFGYEEGAFTGANKRGKPGKFEIADGGTIFLDEIGDMPIRLQAKILRTLQEKAVTRLGGNTLLNIDVRIIAATNQPLEKMIQQGEFREDLYYRLNVIPIYIPPLRERKEDIPPLLEHFSKKYNKLFKKSITGFSGQALEAIMSYHWPGNVRELENTVEYAFNIETTSCILEKSLPFKLREAKMKNKSPAFNTLKEVEKNHIKAVLESFGPGTEQKKLAAEVLGIGIATLYRKIKEYGL</sequence>
<evidence type="ECO:0000256" key="5">
    <source>
        <dbReference type="ARBA" id="ARBA00023163"/>
    </source>
</evidence>
<evidence type="ECO:0000256" key="4">
    <source>
        <dbReference type="ARBA" id="ARBA00023125"/>
    </source>
</evidence>
<dbReference type="PROSITE" id="PS00676">
    <property type="entry name" value="SIGMA54_INTERACT_2"/>
    <property type="match status" value="1"/>
</dbReference>
<dbReference type="CDD" id="cd00009">
    <property type="entry name" value="AAA"/>
    <property type="match status" value="1"/>
</dbReference>
<dbReference type="SMART" id="SM00091">
    <property type="entry name" value="PAS"/>
    <property type="match status" value="1"/>
</dbReference>
<dbReference type="Gene3D" id="1.10.10.60">
    <property type="entry name" value="Homeodomain-like"/>
    <property type="match status" value="1"/>
</dbReference>
<dbReference type="InterPro" id="IPR002078">
    <property type="entry name" value="Sigma_54_int"/>
</dbReference>
<dbReference type="PANTHER" id="PTHR32071:SF57">
    <property type="entry name" value="C4-DICARBOXYLATE TRANSPORT TRANSCRIPTIONAL REGULATORY PROTEIN DCTD"/>
    <property type="match status" value="1"/>
</dbReference>
<keyword evidence="2" id="KW-0067">ATP-binding</keyword>
<dbReference type="SUPFAM" id="SSF46689">
    <property type="entry name" value="Homeodomain-like"/>
    <property type="match status" value="1"/>
</dbReference>
<dbReference type="Pfam" id="PF02954">
    <property type="entry name" value="HTH_8"/>
    <property type="match status" value="1"/>
</dbReference>
<dbReference type="Pfam" id="PF00158">
    <property type="entry name" value="Sigma54_activat"/>
    <property type="match status" value="1"/>
</dbReference>
<dbReference type="InterPro" id="IPR002197">
    <property type="entry name" value="HTH_Fis"/>
</dbReference>
<name>A0A1B7LJ42_9FIRM</name>
<dbReference type="OrthoDB" id="9803970at2"/>
<dbReference type="InterPro" id="IPR025943">
    <property type="entry name" value="Sigma_54_int_dom_ATP-bd_2"/>
</dbReference>
<gene>
    <name evidence="8" type="ORF">A6M21_03465</name>
</gene>
<dbReference type="InterPro" id="IPR000014">
    <property type="entry name" value="PAS"/>
</dbReference>
<dbReference type="EMBL" id="LYVF01000013">
    <property type="protein sequence ID" value="OAT86563.1"/>
    <property type="molecule type" value="Genomic_DNA"/>
</dbReference>
<feature type="domain" description="Sigma-54 factor interaction" evidence="6">
    <location>
        <begin position="278"/>
        <end position="508"/>
    </location>
</feature>
<dbReference type="PROSITE" id="PS50112">
    <property type="entry name" value="PAS"/>
    <property type="match status" value="1"/>
</dbReference>
<accession>A0A1B7LJ42</accession>
<dbReference type="Proteomes" id="UP000078532">
    <property type="component" value="Unassembled WGS sequence"/>
</dbReference>
<proteinExistence type="predicted"/>
<keyword evidence="1" id="KW-0547">Nucleotide-binding</keyword>
<dbReference type="Gene3D" id="3.40.50.300">
    <property type="entry name" value="P-loop containing nucleotide triphosphate hydrolases"/>
    <property type="match status" value="1"/>
</dbReference>
<keyword evidence="4" id="KW-0238">DNA-binding</keyword>
<feature type="domain" description="PAS" evidence="7">
    <location>
        <begin position="153"/>
        <end position="198"/>
    </location>
</feature>
<dbReference type="AlphaFoldDB" id="A0A1B7LJ42"/>
<evidence type="ECO:0000256" key="3">
    <source>
        <dbReference type="ARBA" id="ARBA00023015"/>
    </source>
</evidence>
<dbReference type="Pfam" id="PF25601">
    <property type="entry name" value="AAA_lid_14"/>
    <property type="match status" value="1"/>
</dbReference>
<dbReference type="GO" id="GO:0006355">
    <property type="term" value="P:regulation of DNA-templated transcription"/>
    <property type="evidence" value="ECO:0007669"/>
    <property type="project" value="InterPro"/>
</dbReference>
<dbReference type="GO" id="GO:0005524">
    <property type="term" value="F:ATP binding"/>
    <property type="evidence" value="ECO:0007669"/>
    <property type="project" value="UniProtKB-KW"/>
</dbReference>
<dbReference type="SMART" id="SM00382">
    <property type="entry name" value="AAA"/>
    <property type="match status" value="1"/>
</dbReference>
<dbReference type="PANTHER" id="PTHR32071">
    <property type="entry name" value="TRANSCRIPTIONAL REGULATORY PROTEIN"/>
    <property type="match status" value="1"/>
</dbReference>
<dbReference type="CDD" id="cd00130">
    <property type="entry name" value="PAS"/>
    <property type="match status" value="1"/>
</dbReference>
<evidence type="ECO:0000313" key="9">
    <source>
        <dbReference type="Proteomes" id="UP000078532"/>
    </source>
</evidence>
<dbReference type="InterPro" id="IPR027417">
    <property type="entry name" value="P-loop_NTPase"/>
</dbReference>
<dbReference type="Gene3D" id="3.30.450.20">
    <property type="entry name" value="PAS domain"/>
    <property type="match status" value="1"/>
</dbReference>
<organism evidence="8 9">
    <name type="scientific">Desulfotomaculum copahuensis</name>
    <dbReference type="NCBI Taxonomy" id="1838280"/>
    <lineage>
        <taxon>Bacteria</taxon>
        <taxon>Bacillati</taxon>
        <taxon>Bacillota</taxon>
        <taxon>Clostridia</taxon>
        <taxon>Eubacteriales</taxon>
        <taxon>Desulfotomaculaceae</taxon>
        <taxon>Desulfotomaculum</taxon>
    </lineage>
</organism>
<evidence type="ECO:0000313" key="8">
    <source>
        <dbReference type="EMBL" id="OAT86563.1"/>
    </source>
</evidence>
<dbReference type="InterPro" id="IPR025662">
    <property type="entry name" value="Sigma_54_int_dom_ATP-bd_1"/>
</dbReference>
<evidence type="ECO:0000259" key="7">
    <source>
        <dbReference type="PROSITE" id="PS50112"/>
    </source>
</evidence>